<dbReference type="InterPro" id="IPR001789">
    <property type="entry name" value="Sig_transdc_resp-reg_receiver"/>
</dbReference>
<dbReference type="SMART" id="SM00448">
    <property type="entry name" value="REC"/>
    <property type="match status" value="1"/>
</dbReference>
<dbReference type="Gene3D" id="3.40.50.2300">
    <property type="match status" value="1"/>
</dbReference>
<feature type="domain" description="Response regulatory" evidence="3">
    <location>
        <begin position="9"/>
        <end position="126"/>
    </location>
</feature>
<sequence>MKENLTNTRILLVDDNPLNLLLIRKLIIKWGGQVDTADNGEKAVELSRISAANQLPYQAIIMDLQMPVMDGATACQLIRQFDPTVAILASSATALPQEELDASGFTGSVVKPFESAQLHNQLLSLLS</sequence>
<dbReference type="PROSITE" id="PS50110">
    <property type="entry name" value="RESPONSE_REGULATORY"/>
    <property type="match status" value="1"/>
</dbReference>
<organism evidence="4 5">
    <name type="scientific">Spirosoma oryzae</name>
    <dbReference type="NCBI Taxonomy" id="1469603"/>
    <lineage>
        <taxon>Bacteria</taxon>
        <taxon>Pseudomonadati</taxon>
        <taxon>Bacteroidota</taxon>
        <taxon>Cytophagia</taxon>
        <taxon>Cytophagales</taxon>
        <taxon>Cytophagaceae</taxon>
        <taxon>Spirosoma</taxon>
    </lineage>
</organism>
<protein>
    <submittedName>
        <fullName evidence="4">Response regulator receiver domain-containing protein</fullName>
    </submittedName>
</protein>
<dbReference type="CDD" id="cd17546">
    <property type="entry name" value="REC_hyHK_CKI1_RcsC-like"/>
    <property type="match status" value="1"/>
</dbReference>
<evidence type="ECO:0000256" key="1">
    <source>
        <dbReference type="ARBA" id="ARBA00022553"/>
    </source>
</evidence>
<dbReference type="InterPro" id="IPR050956">
    <property type="entry name" value="2C_system_His_kinase"/>
</dbReference>
<dbReference type="InterPro" id="IPR011006">
    <property type="entry name" value="CheY-like_superfamily"/>
</dbReference>
<dbReference type="OrthoDB" id="9796457at2"/>
<name>A0A2T0T0P5_9BACT</name>
<reference evidence="4 5" key="1">
    <citation type="submission" date="2018-03" db="EMBL/GenBank/DDBJ databases">
        <title>Genomic Encyclopedia of Archaeal and Bacterial Type Strains, Phase II (KMG-II): from individual species to whole genera.</title>
        <authorList>
            <person name="Goeker M."/>
        </authorList>
    </citation>
    <scope>NUCLEOTIDE SEQUENCE [LARGE SCALE GENOMIC DNA]</scope>
    <source>
        <strain evidence="4 5">DSM 28354</strain>
    </source>
</reference>
<dbReference type="PANTHER" id="PTHR43719">
    <property type="entry name" value="TWO-COMPONENT HISTIDINE KINASE"/>
    <property type="match status" value="1"/>
</dbReference>
<dbReference type="SUPFAM" id="SSF52172">
    <property type="entry name" value="CheY-like"/>
    <property type="match status" value="1"/>
</dbReference>
<dbReference type="PANTHER" id="PTHR43719:SF28">
    <property type="entry name" value="PEROXIDE STRESS-ACTIVATED HISTIDINE KINASE MAK1-RELATED"/>
    <property type="match status" value="1"/>
</dbReference>
<keyword evidence="1 2" id="KW-0597">Phosphoprotein</keyword>
<comment type="caution">
    <text evidence="4">The sequence shown here is derived from an EMBL/GenBank/DDBJ whole genome shotgun (WGS) entry which is preliminary data.</text>
</comment>
<evidence type="ECO:0000259" key="3">
    <source>
        <dbReference type="PROSITE" id="PS50110"/>
    </source>
</evidence>
<feature type="modified residue" description="4-aspartylphosphate" evidence="2">
    <location>
        <position position="63"/>
    </location>
</feature>
<evidence type="ECO:0000313" key="5">
    <source>
        <dbReference type="Proteomes" id="UP000238375"/>
    </source>
</evidence>
<accession>A0A2T0T0P5</accession>
<gene>
    <name evidence="4" type="ORF">CLV58_108135</name>
</gene>
<dbReference type="GO" id="GO:0000160">
    <property type="term" value="P:phosphorelay signal transduction system"/>
    <property type="evidence" value="ECO:0007669"/>
    <property type="project" value="InterPro"/>
</dbReference>
<proteinExistence type="predicted"/>
<dbReference type="RefSeq" id="WP_106137931.1">
    <property type="nucleotide sequence ID" value="NZ_PVTE01000008.1"/>
</dbReference>
<dbReference type="Pfam" id="PF00072">
    <property type="entry name" value="Response_reg"/>
    <property type="match status" value="1"/>
</dbReference>
<evidence type="ECO:0000256" key="2">
    <source>
        <dbReference type="PROSITE-ProRule" id="PRU00169"/>
    </source>
</evidence>
<dbReference type="Proteomes" id="UP000238375">
    <property type="component" value="Unassembled WGS sequence"/>
</dbReference>
<dbReference type="EMBL" id="PVTE01000008">
    <property type="protein sequence ID" value="PRY39245.1"/>
    <property type="molecule type" value="Genomic_DNA"/>
</dbReference>
<keyword evidence="5" id="KW-1185">Reference proteome</keyword>
<dbReference type="AlphaFoldDB" id="A0A2T0T0P5"/>
<evidence type="ECO:0000313" key="4">
    <source>
        <dbReference type="EMBL" id="PRY39245.1"/>
    </source>
</evidence>